<name>A0ABP7ELT7_9SPHN</name>
<reference evidence="3" key="1">
    <citation type="journal article" date="2019" name="Int. J. Syst. Evol. Microbiol.">
        <title>The Global Catalogue of Microorganisms (GCM) 10K type strain sequencing project: providing services to taxonomists for standard genome sequencing and annotation.</title>
        <authorList>
            <consortium name="The Broad Institute Genomics Platform"/>
            <consortium name="The Broad Institute Genome Sequencing Center for Infectious Disease"/>
            <person name="Wu L."/>
            <person name="Ma J."/>
        </authorList>
    </citation>
    <scope>NUCLEOTIDE SEQUENCE [LARGE SCALE GENOMIC DNA]</scope>
    <source>
        <strain evidence="3">JCM 17498</strain>
    </source>
</reference>
<keyword evidence="2" id="KW-0547">Nucleotide-binding</keyword>
<evidence type="ECO:0000313" key="3">
    <source>
        <dbReference type="Proteomes" id="UP001500523"/>
    </source>
</evidence>
<keyword evidence="2" id="KW-0347">Helicase</keyword>
<dbReference type="InterPro" id="IPR006555">
    <property type="entry name" value="ATP-dep_Helicase_C"/>
</dbReference>
<dbReference type="Pfam" id="PF13307">
    <property type="entry name" value="Helicase_C_2"/>
    <property type="match status" value="1"/>
</dbReference>
<sequence>MNTGSGKMLVGLLALQSCLNEGIGPAVYVVPDNYLLHQVLAEARDLGIVATGDADDPAFLAGRTILVINIHKLVNGKSVFGVGGIRKPISSIVIDDAHACLSTVDDQFSISLPAIHPVYNELLRIFEDDLRAQSEVGLVELKNGDPQALMLIPFWAWHQKREQVISILHSYREDDGLLFKWPLLKDVLAICQCAVGGAGLEIAPRCVPIEKIAAFQHAKRRIYMTATLADDGVLVTKLDADPGMVSSPIKPKGAGEIGDRMIVVPQEINTNIVEGDIKALAVEIARTKNVAVIVPSDRRAAFWSDVAGQILKSDTIASGVDRLKGGEHVGITVLVNRYDGVDLPDDACRLLIIDGLPEFLGLLDRIESSVLEGTDLELLRQVQKVEQGMGRGVRSSEDRCAVLLLGNRLAQRINQPSARSMFTPATLAQMDLGREVTQQVKGQPASALRPLLDYCIEGNIQWWQAGRSRLAHAPEGQASWVNPSIVLQREAFDLLAMSQSKQAEPKLQQAVNAENDRSVRGYLKQQLAEALTITDPAGAQAVLLSAVSDNRRVVKPIAGITHTRITAPAVQAEASLSFISSRCINPNQIVLLANALADDLVWDELRTERFEASIRELGKLGGFGSQRPDNEYRDGGPDNLWAVGGLHFFVIECKSGVKNDGRLISKDHCNQLLGSISWFRLNYDASCTYTPILIEPVSRFQQEASPSSDMRVIDDEKLRALRDAIRSFGGAVASLGTFNDASGVAAILDSHRFTAAKFPNHYTKPFSK</sequence>
<proteinExistence type="predicted"/>
<gene>
    <name evidence="2" type="ORF">GCM10022268_30540</name>
</gene>
<feature type="domain" description="Helicase ATP-binding" evidence="1">
    <location>
        <begin position="1"/>
        <end position="246"/>
    </location>
</feature>
<dbReference type="GO" id="GO:0004386">
    <property type="term" value="F:helicase activity"/>
    <property type="evidence" value="ECO:0007669"/>
    <property type="project" value="UniProtKB-KW"/>
</dbReference>
<evidence type="ECO:0000313" key="2">
    <source>
        <dbReference type="EMBL" id="GAA3720146.1"/>
    </source>
</evidence>
<protein>
    <submittedName>
        <fullName evidence="2">DEAD/DEAH box helicase family protein</fullName>
    </submittedName>
</protein>
<dbReference type="SUPFAM" id="SSF52540">
    <property type="entry name" value="P-loop containing nucleoside triphosphate hydrolases"/>
    <property type="match status" value="1"/>
</dbReference>
<keyword evidence="2" id="KW-0378">Hydrolase</keyword>
<keyword evidence="3" id="KW-1185">Reference proteome</keyword>
<keyword evidence="2" id="KW-0067">ATP-binding</keyword>
<dbReference type="InterPro" id="IPR014001">
    <property type="entry name" value="Helicase_ATP-bd"/>
</dbReference>
<accession>A0ABP7ELT7</accession>
<dbReference type="Proteomes" id="UP001500523">
    <property type="component" value="Unassembled WGS sequence"/>
</dbReference>
<dbReference type="PROSITE" id="PS51257">
    <property type="entry name" value="PROKAR_LIPOPROTEIN"/>
    <property type="match status" value="1"/>
</dbReference>
<evidence type="ECO:0000259" key="1">
    <source>
        <dbReference type="PROSITE" id="PS51192"/>
    </source>
</evidence>
<comment type="caution">
    <text evidence="2">The sequence shown here is derived from an EMBL/GenBank/DDBJ whole genome shotgun (WGS) entry which is preliminary data.</text>
</comment>
<organism evidence="2 3">
    <name type="scientific">Sphingomonas cynarae</name>
    <dbReference type="NCBI Taxonomy" id="930197"/>
    <lineage>
        <taxon>Bacteria</taxon>
        <taxon>Pseudomonadati</taxon>
        <taxon>Pseudomonadota</taxon>
        <taxon>Alphaproteobacteria</taxon>
        <taxon>Sphingomonadales</taxon>
        <taxon>Sphingomonadaceae</taxon>
        <taxon>Sphingomonas</taxon>
    </lineage>
</organism>
<dbReference type="SMART" id="SM00491">
    <property type="entry name" value="HELICc2"/>
    <property type="match status" value="1"/>
</dbReference>
<dbReference type="PROSITE" id="PS51192">
    <property type="entry name" value="HELICASE_ATP_BIND_1"/>
    <property type="match status" value="1"/>
</dbReference>
<dbReference type="EMBL" id="BAABBF010000008">
    <property type="protein sequence ID" value="GAA3720146.1"/>
    <property type="molecule type" value="Genomic_DNA"/>
</dbReference>
<dbReference type="Gene3D" id="3.40.50.300">
    <property type="entry name" value="P-loop containing nucleotide triphosphate hydrolases"/>
    <property type="match status" value="2"/>
</dbReference>
<dbReference type="InterPro" id="IPR027417">
    <property type="entry name" value="P-loop_NTPase"/>
</dbReference>